<proteinExistence type="predicted"/>
<evidence type="ECO:0000313" key="2">
    <source>
        <dbReference type="Proteomes" id="UP001431775"/>
    </source>
</evidence>
<evidence type="ECO:0000313" key="1">
    <source>
        <dbReference type="EMBL" id="MDI2112618.1"/>
    </source>
</evidence>
<gene>
    <name evidence="1" type="ORF">QJV33_04830</name>
</gene>
<organism evidence="1 2">
    <name type="scientific">Commensalibacter nepenthis</name>
    <dbReference type="NCBI Taxonomy" id="3043872"/>
    <lineage>
        <taxon>Bacteria</taxon>
        <taxon>Pseudomonadati</taxon>
        <taxon>Pseudomonadota</taxon>
        <taxon>Alphaproteobacteria</taxon>
        <taxon>Acetobacterales</taxon>
        <taxon>Acetobacteraceae</taxon>
    </lineage>
</organism>
<keyword evidence="2" id="KW-1185">Reference proteome</keyword>
<accession>A0ABT6Q6V0</accession>
<dbReference type="Proteomes" id="UP001431775">
    <property type="component" value="Unassembled WGS sequence"/>
</dbReference>
<dbReference type="RefSeq" id="WP_281462254.1">
    <property type="nucleotide sequence ID" value="NZ_JASBAN010000001.1"/>
</dbReference>
<protein>
    <submittedName>
        <fullName evidence="1">Uncharacterized protein</fullName>
    </submittedName>
</protein>
<sequence>MMHISDDTGTKYMLGKIELEKGHFKTDSYLKRDVLESRVSLFQRMNNYPQSK</sequence>
<dbReference type="EMBL" id="JASBAN010000001">
    <property type="protein sequence ID" value="MDI2112618.1"/>
    <property type="molecule type" value="Genomic_DNA"/>
</dbReference>
<reference evidence="1" key="1">
    <citation type="submission" date="2023-05" db="EMBL/GenBank/DDBJ databases">
        <title>Whole genome sequence of Commensalibacter sp.</title>
        <authorList>
            <person name="Charoenyingcharoen P."/>
            <person name="Yukphan P."/>
        </authorList>
    </citation>
    <scope>NUCLEOTIDE SEQUENCE</scope>
    <source>
        <strain evidence="1">TBRC 10068</strain>
    </source>
</reference>
<name>A0ABT6Q6V0_9PROT</name>
<comment type="caution">
    <text evidence="1">The sequence shown here is derived from an EMBL/GenBank/DDBJ whole genome shotgun (WGS) entry which is preliminary data.</text>
</comment>